<evidence type="ECO:0000256" key="5">
    <source>
        <dbReference type="ARBA" id="ARBA00023163"/>
    </source>
</evidence>
<evidence type="ECO:0000256" key="6">
    <source>
        <dbReference type="ARBA" id="ARBA00023242"/>
    </source>
</evidence>
<keyword evidence="6" id="KW-0539">Nucleus</keyword>
<protein>
    <submittedName>
        <fullName evidence="8">Uncharacterized protein</fullName>
    </submittedName>
</protein>
<keyword evidence="9" id="KW-1185">Reference proteome</keyword>
<dbReference type="GO" id="GO:0003677">
    <property type="term" value="F:DNA binding"/>
    <property type="evidence" value="ECO:0007669"/>
    <property type="project" value="UniProtKB-KW"/>
</dbReference>
<evidence type="ECO:0000256" key="2">
    <source>
        <dbReference type="ARBA" id="ARBA00022833"/>
    </source>
</evidence>
<keyword evidence="1" id="KW-0479">Metal-binding</keyword>
<dbReference type="Pfam" id="PF11951">
    <property type="entry name" value="Fungal_trans_2"/>
    <property type="match status" value="1"/>
</dbReference>
<dbReference type="PANTHER" id="PTHR36206:SF4">
    <property type="entry name" value="HYPOTHETICAL CONSERVED PROTEIN (EUROFUNG)-RELATED"/>
    <property type="match status" value="1"/>
</dbReference>
<evidence type="ECO:0000256" key="4">
    <source>
        <dbReference type="ARBA" id="ARBA00023125"/>
    </source>
</evidence>
<dbReference type="GO" id="GO:0046872">
    <property type="term" value="F:metal ion binding"/>
    <property type="evidence" value="ECO:0007669"/>
    <property type="project" value="UniProtKB-KW"/>
</dbReference>
<sequence>MTSHLLACGRDIETGLKRNRTRCMNVQPSRKSQEQGRRSQEPVVVPATNKGTRKLLPKDFKPIFYQPKQLILQDEREHRYFQLFSDKMAPHLAGYFESDLWSRLVLQACERDMSIRHAIIALAALKSTSEVVACLGDNQAIRHIDAQTHHHFALEQYSKAIQSMQKAALDGKQDLRTTLITCIVIICFETYSGNYESATRQTIIGLDLIEARTEAEQGNRLKPPSVEEELYNAFARLDIQAMSFIDPRPPARHLILKDVGREQVIAMPEQFSNWKEARMYLSLVGGRMLHFIASILPDNRSKGCLTFDVSIPLPSEFEDERSMHVQELDRWTNSFRHLKDSITTETDEDFLAAAGLELQCITCNFSSAVIRSEGQQYADTKSLMPHFEKMVSLSEAMLTHPRVLAEKTMYAFEMQVICPLYAVAWRCPQRTLRRKAIKLLLDYPRKEALWDSVVVGKLAEWIMGLEEEGLKDEYVPEERRCTGVDIVNFNMLARMAQVRCLVSEKESGAWIRKETVITW</sequence>
<dbReference type="OrthoDB" id="3598904at2759"/>
<feature type="region of interest" description="Disordered" evidence="7">
    <location>
        <begin position="24"/>
        <end position="43"/>
    </location>
</feature>
<dbReference type="EMBL" id="FJOG01000013">
    <property type="protein sequence ID" value="CZR59225.1"/>
    <property type="molecule type" value="Genomic_DNA"/>
</dbReference>
<name>A0A1L7X2H8_9HELO</name>
<evidence type="ECO:0000313" key="9">
    <source>
        <dbReference type="Proteomes" id="UP000184330"/>
    </source>
</evidence>
<accession>A0A1L7X2H8</accession>
<dbReference type="Proteomes" id="UP000184330">
    <property type="component" value="Unassembled WGS sequence"/>
</dbReference>
<dbReference type="PANTHER" id="PTHR36206">
    <property type="entry name" value="ASPERCRYPTIN BIOSYNTHESIS CLUSTER-SPECIFIC TRANSCRIPTION REGULATOR ATNN-RELATED"/>
    <property type="match status" value="1"/>
</dbReference>
<evidence type="ECO:0000256" key="1">
    <source>
        <dbReference type="ARBA" id="ARBA00022723"/>
    </source>
</evidence>
<evidence type="ECO:0000313" key="8">
    <source>
        <dbReference type="EMBL" id="CZR59225.1"/>
    </source>
</evidence>
<evidence type="ECO:0000256" key="3">
    <source>
        <dbReference type="ARBA" id="ARBA00023015"/>
    </source>
</evidence>
<keyword evidence="5" id="KW-0804">Transcription</keyword>
<keyword evidence="3" id="KW-0805">Transcription regulation</keyword>
<keyword evidence="2" id="KW-0862">Zinc</keyword>
<dbReference type="AlphaFoldDB" id="A0A1L7X2H8"/>
<organism evidence="8 9">
    <name type="scientific">Phialocephala subalpina</name>
    <dbReference type="NCBI Taxonomy" id="576137"/>
    <lineage>
        <taxon>Eukaryota</taxon>
        <taxon>Fungi</taxon>
        <taxon>Dikarya</taxon>
        <taxon>Ascomycota</taxon>
        <taxon>Pezizomycotina</taxon>
        <taxon>Leotiomycetes</taxon>
        <taxon>Helotiales</taxon>
        <taxon>Mollisiaceae</taxon>
        <taxon>Phialocephala</taxon>
        <taxon>Phialocephala fortinii species complex</taxon>
    </lineage>
</organism>
<dbReference type="InterPro" id="IPR021858">
    <property type="entry name" value="Fun_TF"/>
</dbReference>
<dbReference type="InterPro" id="IPR052360">
    <property type="entry name" value="Transcr_Regulatory_Proteins"/>
</dbReference>
<feature type="compositionally biased region" description="Basic and acidic residues" evidence="7">
    <location>
        <begin position="31"/>
        <end position="40"/>
    </location>
</feature>
<keyword evidence="4" id="KW-0238">DNA-binding</keyword>
<reference evidence="8 9" key="1">
    <citation type="submission" date="2016-03" db="EMBL/GenBank/DDBJ databases">
        <authorList>
            <person name="Ploux O."/>
        </authorList>
    </citation>
    <scope>NUCLEOTIDE SEQUENCE [LARGE SCALE GENOMIC DNA]</scope>
    <source>
        <strain evidence="8 9">UAMH 11012</strain>
    </source>
</reference>
<gene>
    <name evidence="8" type="ORF">PAC_09117</name>
</gene>
<evidence type="ECO:0000256" key="7">
    <source>
        <dbReference type="SAM" id="MobiDB-lite"/>
    </source>
</evidence>
<proteinExistence type="predicted"/>